<evidence type="ECO:0000256" key="3">
    <source>
        <dbReference type="SAM" id="SignalP"/>
    </source>
</evidence>
<proteinExistence type="inferred from homology"/>
<evidence type="ECO:0000313" key="5">
    <source>
        <dbReference type="EMBL" id="HIU34210.1"/>
    </source>
</evidence>
<reference evidence="5" key="2">
    <citation type="journal article" date="2021" name="PeerJ">
        <title>Extensive microbial diversity within the chicken gut microbiome revealed by metagenomics and culture.</title>
        <authorList>
            <person name="Gilroy R."/>
            <person name="Ravi A."/>
            <person name="Getino M."/>
            <person name="Pursley I."/>
            <person name="Horton D.L."/>
            <person name="Alikhan N.F."/>
            <person name="Baker D."/>
            <person name="Gharbi K."/>
            <person name="Hall N."/>
            <person name="Watson M."/>
            <person name="Adriaenssens E.M."/>
            <person name="Foster-Nyarko E."/>
            <person name="Jarju S."/>
            <person name="Secka A."/>
            <person name="Antonio M."/>
            <person name="Oren A."/>
            <person name="Chaudhuri R.R."/>
            <person name="La Ragione R."/>
            <person name="Hildebrand F."/>
            <person name="Pallen M.J."/>
        </authorList>
    </citation>
    <scope>NUCLEOTIDE SEQUENCE</scope>
    <source>
        <strain evidence="5">ChiHcec3-11533</strain>
    </source>
</reference>
<dbReference type="SUPFAM" id="SSF53822">
    <property type="entry name" value="Periplasmic binding protein-like I"/>
    <property type="match status" value="1"/>
</dbReference>
<comment type="caution">
    <text evidence="5">The sequence shown here is derived from an EMBL/GenBank/DDBJ whole genome shotgun (WGS) entry which is preliminary data.</text>
</comment>
<gene>
    <name evidence="5" type="ORF">IAB02_06565</name>
</gene>
<protein>
    <submittedName>
        <fullName evidence="5">ABC transporter substrate-binding protein</fullName>
    </submittedName>
</protein>
<dbReference type="PANTHER" id="PTHR30483">
    <property type="entry name" value="LEUCINE-SPECIFIC-BINDING PROTEIN"/>
    <property type="match status" value="1"/>
</dbReference>
<evidence type="ECO:0000313" key="6">
    <source>
        <dbReference type="Proteomes" id="UP000824072"/>
    </source>
</evidence>
<dbReference type="Pfam" id="PF13458">
    <property type="entry name" value="Peripla_BP_6"/>
    <property type="match status" value="1"/>
</dbReference>
<dbReference type="InterPro" id="IPR051010">
    <property type="entry name" value="BCAA_transport"/>
</dbReference>
<feature type="signal peptide" evidence="3">
    <location>
        <begin position="1"/>
        <end position="23"/>
    </location>
</feature>
<name>A0A9D1LC98_9FIRM</name>
<organism evidence="5 6">
    <name type="scientific">Candidatus Pullichristensenella excrementigallinarum</name>
    <dbReference type="NCBI Taxonomy" id="2840907"/>
    <lineage>
        <taxon>Bacteria</taxon>
        <taxon>Bacillati</taxon>
        <taxon>Bacillota</taxon>
        <taxon>Clostridia</taxon>
        <taxon>Candidatus Pullichristensenella</taxon>
    </lineage>
</organism>
<evidence type="ECO:0000256" key="1">
    <source>
        <dbReference type="ARBA" id="ARBA00010062"/>
    </source>
</evidence>
<evidence type="ECO:0000256" key="2">
    <source>
        <dbReference type="ARBA" id="ARBA00022729"/>
    </source>
</evidence>
<dbReference type="AlphaFoldDB" id="A0A9D1LC98"/>
<dbReference type="InterPro" id="IPR028081">
    <property type="entry name" value="Leu-bd"/>
</dbReference>
<comment type="similarity">
    <text evidence="1">Belongs to the leucine-binding protein family.</text>
</comment>
<dbReference type="Gene3D" id="3.40.50.2300">
    <property type="match status" value="2"/>
</dbReference>
<feature type="chain" id="PRO_5038701812" evidence="3">
    <location>
        <begin position="24"/>
        <end position="386"/>
    </location>
</feature>
<keyword evidence="2 3" id="KW-0732">Signal</keyword>
<dbReference type="InterPro" id="IPR028082">
    <property type="entry name" value="Peripla_BP_I"/>
</dbReference>
<dbReference type="PANTHER" id="PTHR30483:SF6">
    <property type="entry name" value="PERIPLASMIC BINDING PROTEIN OF ABC TRANSPORTER FOR NATURAL AMINO ACIDS"/>
    <property type="match status" value="1"/>
</dbReference>
<reference evidence="5" key="1">
    <citation type="submission" date="2020-10" db="EMBL/GenBank/DDBJ databases">
        <authorList>
            <person name="Gilroy R."/>
        </authorList>
    </citation>
    <scope>NUCLEOTIDE SEQUENCE</scope>
    <source>
        <strain evidence="5">ChiHcec3-11533</strain>
    </source>
</reference>
<accession>A0A9D1LC98</accession>
<feature type="domain" description="Leucine-binding protein" evidence="4">
    <location>
        <begin position="28"/>
        <end position="359"/>
    </location>
</feature>
<dbReference type="EMBL" id="DVMU01000149">
    <property type="protein sequence ID" value="HIU34210.1"/>
    <property type="molecule type" value="Genomic_DNA"/>
</dbReference>
<sequence>MKRVLAMLLVMAVLVVAGTAAMAESDKIVIGAITDLTGNGSVLGTGCANGWTFAVEKINEEGGILGKEVELVIYDCQSDPQDALSCYERLVKVDGACIVLGPPFSNIGLALADTVDELGVPFFGLFGDPRCMLGENLDTLHPYMFLGQPSAYDAGLISGGYPHEVMGLTKAAILVTQDHSYNMTMAEAFQDYAEKAGVEITTVQYCSVNDTDLTLQLTAIASSGAEYLFDACNTNALAVATQQMYQMGIEMVHCGSLDFSSPFNELVDPAEAMQNIYFPYAIDMNADYLTDITAEFVERFGVEPTVKSWNSYDLTIIAKAAIEAAGSDDPAAIRDALETIEGVECLATDNFRMDPETHMPLGLAMCIYNLEGGEYSNMGTFFPEEW</sequence>
<evidence type="ECO:0000259" key="4">
    <source>
        <dbReference type="Pfam" id="PF13458"/>
    </source>
</evidence>
<dbReference type="Proteomes" id="UP000824072">
    <property type="component" value="Unassembled WGS sequence"/>
</dbReference>